<evidence type="ECO:0000256" key="3">
    <source>
        <dbReference type="ARBA" id="ARBA00022833"/>
    </source>
</evidence>
<reference evidence="6" key="2">
    <citation type="submission" date="2019-06" db="EMBL/GenBank/DDBJ databases">
        <title>Genomics analysis of Aphanomyces spp. identifies a new class of oomycete effector associated with host adaptation.</title>
        <authorList>
            <person name="Gaulin E."/>
        </authorList>
    </citation>
    <scope>NUCLEOTIDE SEQUENCE</scope>
    <source>
        <strain evidence="6">CBS 578.67</strain>
    </source>
</reference>
<keyword evidence="2" id="KW-0863">Zinc-finger</keyword>
<dbReference type="Pfam" id="PF00569">
    <property type="entry name" value="ZZ"/>
    <property type="match status" value="1"/>
</dbReference>
<keyword evidence="3" id="KW-0862">Zinc</keyword>
<evidence type="ECO:0000256" key="2">
    <source>
        <dbReference type="ARBA" id="ARBA00022771"/>
    </source>
</evidence>
<feature type="domain" description="ZZ-type" evidence="5">
    <location>
        <begin position="215"/>
        <end position="260"/>
    </location>
</feature>
<dbReference type="AlphaFoldDB" id="A0A485KXD2"/>
<dbReference type="InterPro" id="IPR043145">
    <property type="entry name" value="Znf_ZZ_sf"/>
</dbReference>
<evidence type="ECO:0000256" key="4">
    <source>
        <dbReference type="SAM" id="MobiDB-lite"/>
    </source>
</evidence>
<proteinExistence type="predicted"/>
<sequence>MRGPATHVGWEFEEEGQSVLRTRDRIQTLTMLATSPVPIDSRLPSPPRVLPELEATRTPGWAGKPPALNAKPPRFNFGVRSFGLSPPRGRVVQRPGRERRGNSVDTSVDELNRQLTTEPHEAPIHLFYGPRTTDGGNDKDQSDKPVLHTERKIHKNRTAVWMESEPKEDEVDEHGGAPKFVRRGSFNSRVQAVGKYWGTKVLQAVGQLKEPPLAVHPDSFCDGCGMDPIVGDMFTCSTCANYSLCHTCYKNGIHGFEDSKLLKKVKEDYTVETMFENCKQRVPEEVFTELLHNVCHGQVDKFKFLAKWICGVVNGHTLSELAVRGIEIPHLRPSTRARFVQLLTPPLTERQDMEVSMEWFVPPTEPDSETLRIWVCTDKETKSPFAPKKAGEPASPIVYSPAASTHHHHDMTESSIYSPPLLSPAMTPSMDAAAPPASPSKLSLAPLDIDVSPTGSLKFEMRHQESMDGPCTPRFASADDDVSLEPLEPAPVVVVKPEFDGDAIHTPHAAAAHTSF</sequence>
<dbReference type="GO" id="GO:0008270">
    <property type="term" value="F:zinc ion binding"/>
    <property type="evidence" value="ECO:0007669"/>
    <property type="project" value="UniProtKB-KW"/>
</dbReference>
<evidence type="ECO:0000256" key="1">
    <source>
        <dbReference type="ARBA" id="ARBA00022723"/>
    </source>
</evidence>
<dbReference type="GO" id="GO:0035973">
    <property type="term" value="P:aggrephagy"/>
    <property type="evidence" value="ECO:0007669"/>
    <property type="project" value="TreeGrafter"/>
</dbReference>
<dbReference type="GO" id="GO:0070530">
    <property type="term" value="F:K63-linked polyubiquitin modification-dependent protein binding"/>
    <property type="evidence" value="ECO:0007669"/>
    <property type="project" value="TreeGrafter"/>
</dbReference>
<dbReference type="GO" id="GO:0044753">
    <property type="term" value="C:amphisome"/>
    <property type="evidence" value="ECO:0007669"/>
    <property type="project" value="TreeGrafter"/>
</dbReference>
<dbReference type="GO" id="GO:0000423">
    <property type="term" value="P:mitophagy"/>
    <property type="evidence" value="ECO:0007669"/>
    <property type="project" value="TreeGrafter"/>
</dbReference>
<dbReference type="Gene3D" id="3.30.60.90">
    <property type="match status" value="1"/>
</dbReference>
<evidence type="ECO:0000313" key="7">
    <source>
        <dbReference type="EMBL" id="VFT89215.1"/>
    </source>
</evidence>
<dbReference type="EMBL" id="CAADRA010005376">
    <property type="protein sequence ID" value="VFT89215.1"/>
    <property type="molecule type" value="Genomic_DNA"/>
</dbReference>
<dbReference type="SMART" id="SM00291">
    <property type="entry name" value="ZnF_ZZ"/>
    <property type="match status" value="1"/>
</dbReference>
<dbReference type="PANTHER" id="PTHR15090">
    <property type="entry name" value="SEQUESTOSOME 1-RELATED"/>
    <property type="match status" value="1"/>
</dbReference>
<reference evidence="7 8" key="1">
    <citation type="submission" date="2019-03" db="EMBL/GenBank/DDBJ databases">
        <authorList>
            <person name="Gaulin E."/>
            <person name="Dumas B."/>
        </authorList>
    </citation>
    <scope>NUCLEOTIDE SEQUENCE [LARGE SCALE GENOMIC DNA]</scope>
    <source>
        <strain evidence="7">CBS 568.67</strain>
    </source>
</reference>
<evidence type="ECO:0000313" key="6">
    <source>
        <dbReference type="EMBL" id="KAF0696917.1"/>
    </source>
</evidence>
<gene>
    <name evidence="7" type="primary">Aste57867_12363</name>
    <name evidence="6" type="ORF">As57867_012317</name>
    <name evidence="7" type="ORF">ASTE57867_12363</name>
</gene>
<feature type="region of interest" description="Disordered" evidence="4">
    <location>
        <begin position="78"/>
        <end position="106"/>
    </location>
</feature>
<accession>A0A485KXD2</accession>
<dbReference type="GO" id="GO:0016235">
    <property type="term" value="C:aggresome"/>
    <property type="evidence" value="ECO:0007669"/>
    <property type="project" value="TreeGrafter"/>
</dbReference>
<dbReference type="PANTHER" id="PTHR15090:SF0">
    <property type="entry name" value="SEQUESTOSOME-1"/>
    <property type="match status" value="1"/>
</dbReference>
<feature type="region of interest" description="Disordered" evidence="4">
    <location>
        <begin position="383"/>
        <end position="446"/>
    </location>
</feature>
<dbReference type="GO" id="GO:0007032">
    <property type="term" value="P:endosome organization"/>
    <property type="evidence" value="ECO:0007669"/>
    <property type="project" value="TreeGrafter"/>
</dbReference>
<dbReference type="GO" id="GO:0005080">
    <property type="term" value="F:protein kinase C binding"/>
    <property type="evidence" value="ECO:0007669"/>
    <property type="project" value="TreeGrafter"/>
</dbReference>
<keyword evidence="8" id="KW-1185">Reference proteome</keyword>
<dbReference type="SUPFAM" id="SSF57850">
    <property type="entry name" value="RING/U-box"/>
    <property type="match status" value="1"/>
</dbReference>
<evidence type="ECO:0000313" key="8">
    <source>
        <dbReference type="Proteomes" id="UP000332933"/>
    </source>
</evidence>
<keyword evidence="1" id="KW-0479">Metal-binding</keyword>
<feature type="compositionally biased region" description="Low complexity" evidence="4">
    <location>
        <begin position="423"/>
        <end position="446"/>
    </location>
</feature>
<protein>
    <submittedName>
        <fullName evidence="7">Aste57867_12363 protein</fullName>
    </submittedName>
</protein>
<organism evidence="7 8">
    <name type="scientific">Aphanomyces stellatus</name>
    <dbReference type="NCBI Taxonomy" id="120398"/>
    <lineage>
        <taxon>Eukaryota</taxon>
        <taxon>Sar</taxon>
        <taxon>Stramenopiles</taxon>
        <taxon>Oomycota</taxon>
        <taxon>Saprolegniomycetes</taxon>
        <taxon>Saprolegniales</taxon>
        <taxon>Verrucalvaceae</taxon>
        <taxon>Aphanomyces</taxon>
    </lineage>
</organism>
<dbReference type="Proteomes" id="UP000332933">
    <property type="component" value="Unassembled WGS sequence"/>
</dbReference>
<evidence type="ECO:0000259" key="5">
    <source>
        <dbReference type="SMART" id="SM00291"/>
    </source>
</evidence>
<dbReference type="InterPro" id="IPR052260">
    <property type="entry name" value="Autophagy_Rcpt_SigReg"/>
</dbReference>
<name>A0A485KXD2_9STRA</name>
<dbReference type="EMBL" id="VJMH01005355">
    <property type="protein sequence ID" value="KAF0696917.1"/>
    <property type="molecule type" value="Genomic_DNA"/>
</dbReference>
<dbReference type="OrthoDB" id="2122982at2759"/>
<dbReference type="InterPro" id="IPR000433">
    <property type="entry name" value="Znf_ZZ"/>
</dbReference>